<dbReference type="RefSeq" id="WP_218111668.1">
    <property type="nucleotide sequence ID" value="NZ_CP065383.1"/>
</dbReference>
<dbReference type="GO" id="GO:0000256">
    <property type="term" value="P:allantoin catabolic process"/>
    <property type="evidence" value="ECO:0007669"/>
    <property type="project" value="InterPro"/>
</dbReference>
<dbReference type="EC" id="4.3.2.3" evidence="5"/>
<keyword evidence="3 5" id="KW-0456">Lyase</keyword>
<evidence type="ECO:0000256" key="1">
    <source>
        <dbReference type="ARBA" id="ARBA00011738"/>
    </source>
</evidence>
<dbReference type="Gene3D" id="2.60.120.480">
    <property type="entry name" value="Ureidoglycolate hydrolase"/>
    <property type="match status" value="1"/>
</dbReference>
<keyword evidence="2" id="KW-0659">Purine metabolism</keyword>
<name>A0A7T1ANJ9_ATRLM</name>
<dbReference type="GO" id="GO:0050385">
    <property type="term" value="F:ureidoglycolate lyase activity"/>
    <property type="evidence" value="ECO:0007669"/>
    <property type="project" value="UniProtKB-EC"/>
</dbReference>
<evidence type="ECO:0000313" key="5">
    <source>
        <dbReference type="EMBL" id="QPM69187.1"/>
    </source>
</evidence>
<evidence type="ECO:0000313" key="6">
    <source>
        <dbReference type="Proteomes" id="UP000594463"/>
    </source>
</evidence>
<dbReference type="InterPro" id="IPR007247">
    <property type="entry name" value="Ureidogly_lyase"/>
</dbReference>
<comment type="catalytic activity">
    <reaction evidence="4">
        <text>(S)-ureidoglycolate = urea + glyoxylate</text>
        <dbReference type="Rhea" id="RHEA:11304"/>
        <dbReference type="ChEBI" id="CHEBI:16199"/>
        <dbReference type="ChEBI" id="CHEBI:36655"/>
        <dbReference type="ChEBI" id="CHEBI:57296"/>
        <dbReference type="EC" id="4.3.2.3"/>
    </reaction>
</comment>
<dbReference type="Pfam" id="PF04115">
    <property type="entry name" value="Ureidogly_lyase"/>
    <property type="match status" value="1"/>
</dbReference>
<sequence>MSTIQIQPLSFETFQKYGDFVQLDKVNPDKYQRIGQPPVEFYPDLALQNLGSSILGVSLCRVFPRDFKIEFTEHHNTTEEGMLPLDGDVLIHVGASAEKSEDMKVEIFEVPKLTFVRLKIGVWHHAAYAKGDQPVNMLILLAERTYHNDCEVENYHFSFGKKC</sequence>
<dbReference type="EMBL" id="CP065383">
    <property type="protein sequence ID" value="QPM69187.1"/>
    <property type="molecule type" value="Genomic_DNA"/>
</dbReference>
<evidence type="ECO:0000256" key="3">
    <source>
        <dbReference type="ARBA" id="ARBA00023239"/>
    </source>
</evidence>
<accession>A0A7T1ANJ9</accession>
<evidence type="ECO:0000256" key="2">
    <source>
        <dbReference type="ARBA" id="ARBA00022631"/>
    </source>
</evidence>
<proteinExistence type="predicted"/>
<dbReference type="Proteomes" id="UP000594463">
    <property type="component" value="Chromosome"/>
</dbReference>
<dbReference type="GO" id="GO:0004848">
    <property type="term" value="F:ureidoglycolate hydrolase activity"/>
    <property type="evidence" value="ECO:0007669"/>
    <property type="project" value="InterPro"/>
</dbReference>
<dbReference type="SUPFAM" id="SSF51182">
    <property type="entry name" value="RmlC-like cupins"/>
    <property type="match status" value="1"/>
</dbReference>
<comment type="subunit">
    <text evidence="1">Homodimer.</text>
</comment>
<evidence type="ECO:0000256" key="4">
    <source>
        <dbReference type="ARBA" id="ARBA00047684"/>
    </source>
</evidence>
<dbReference type="GO" id="GO:0006144">
    <property type="term" value="P:purine nucleobase metabolic process"/>
    <property type="evidence" value="ECO:0007669"/>
    <property type="project" value="UniProtKB-KW"/>
</dbReference>
<gene>
    <name evidence="5" type="primary">allA_2</name>
    <name evidence="5" type="ORF">RT761_02416</name>
</gene>
<protein>
    <submittedName>
        <fullName evidence="5">Ureidoglycolate lyase</fullName>
        <ecNumber evidence="5">4.3.2.3</ecNumber>
    </submittedName>
</protein>
<keyword evidence="6" id="KW-1185">Reference proteome</keyword>
<reference evidence="5 6" key="1">
    <citation type="journal article" date="2021" name="Nat. Commun.">
        <title>Isolation of a member of the candidate phylum Atribacteria reveals a unique cell membrane structure.</title>
        <authorList>
            <person name="Taiki K."/>
            <person name="Nobu M.K."/>
            <person name="Kusada H."/>
            <person name="Meng X.-Y."/>
            <person name="Hosoki N."/>
            <person name="Uematsu K."/>
            <person name="Yoshioka H."/>
            <person name="Kamagata Y."/>
            <person name="Tamaki H."/>
        </authorList>
    </citation>
    <scope>NUCLEOTIDE SEQUENCE [LARGE SCALE GENOMIC DNA]</scope>
    <source>
        <strain evidence="5 6">RT761</strain>
    </source>
</reference>
<dbReference type="InterPro" id="IPR011051">
    <property type="entry name" value="RmlC_Cupin_sf"/>
</dbReference>
<dbReference type="KEGG" id="alam:RT761_02416"/>
<dbReference type="AlphaFoldDB" id="A0A7T1ANJ9"/>
<organism evidence="5 6">
    <name type="scientific">Atribacter laminatus</name>
    <dbReference type="NCBI Taxonomy" id="2847778"/>
    <lineage>
        <taxon>Bacteria</taxon>
        <taxon>Pseudomonadati</taxon>
        <taxon>Atribacterota</taxon>
        <taxon>Atribacteria</taxon>
        <taxon>Atribacterales</taxon>
        <taxon>Atribacteraceae</taxon>
        <taxon>Atribacter</taxon>
    </lineage>
</organism>
<dbReference type="InterPro" id="IPR024060">
    <property type="entry name" value="Ureidoglycolate_lyase_dom_sf"/>
</dbReference>